<name>A0AAJ0CIA5_9HYPO</name>
<feature type="region of interest" description="Disordered" evidence="1">
    <location>
        <begin position="230"/>
        <end position="292"/>
    </location>
</feature>
<comment type="caution">
    <text evidence="3">The sequence shown here is derived from an EMBL/GenBank/DDBJ whole genome shotgun (WGS) entry which is preliminary data.</text>
</comment>
<feature type="compositionally biased region" description="Low complexity" evidence="1">
    <location>
        <begin position="172"/>
        <end position="184"/>
    </location>
</feature>
<keyword evidence="4" id="KW-1185">Reference proteome</keyword>
<evidence type="ECO:0000256" key="1">
    <source>
        <dbReference type="SAM" id="MobiDB-lite"/>
    </source>
</evidence>
<reference evidence="3" key="1">
    <citation type="submission" date="2023-06" db="EMBL/GenBank/DDBJ databases">
        <title>Conoideocrella luteorostrata (Hypocreales: Clavicipitaceae), a potential biocontrol fungus for elongate hemlock scale in United States Christmas tree production areas.</title>
        <authorList>
            <person name="Barrett H."/>
            <person name="Lovett B."/>
            <person name="Macias A.M."/>
            <person name="Stajich J.E."/>
            <person name="Kasson M.T."/>
        </authorList>
    </citation>
    <scope>NUCLEOTIDE SEQUENCE</scope>
    <source>
        <strain evidence="3">ARSEF 14590</strain>
    </source>
</reference>
<evidence type="ECO:0000256" key="2">
    <source>
        <dbReference type="SAM" id="SignalP"/>
    </source>
</evidence>
<sequence length="604" mass="62433">MVRLRTLLNLSLGLAAHARSQDGNIVSDDAAALHGTGAKDVPSYAANLERFHHTVKRARSVIESRGASVSVPESELHSILTKIEELEKQVKALLGGDEDSEKAASAPGSGPGSSTSAKYASDDQACDAENLIYDLGARAVVDADGKVSDHPLFRRNANCPMESAVKGKKGSDQAGSGSDGDASGTGAGNMRDSEAPADSQRSGNEATPVSSAAASNVPLLSIPPVKTSPAVADAAAKHNTPDTSPYSPEMDGSKGDDTTSPAAKPKNVVQGNIPPAASTPSSAPKQAASDTLETVETQTLPINGKYVTTTITRTTTRRSTVTVAMPDSQTDVAEGGEYEDNDRALPTGLLTATGGKPDRVHGTEPMTPEAATLGSSSIPALPISGSFRKFSNGTMMEKFVNGTSNKNLASGSSSKKLAANTLPGKAKPSSSQSTPHKIVKLTATHHPAANKNVHQMIANSTVHDKMMSLAASNTLLQTAQAASSTSMKAAMPTKPTPGDKFVDGATNKKFFNSTSSEEIAHNSTQQDAKMSTPSPNIKVVNVIPVPAQKPSSESLAWTAPSTAMASPVTSKPLSFSKLANGTSNDPATGFKTVRIPQSQRSMMV</sequence>
<organism evidence="3 4">
    <name type="scientific">Conoideocrella luteorostrata</name>
    <dbReference type="NCBI Taxonomy" id="1105319"/>
    <lineage>
        <taxon>Eukaryota</taxon>
        <taxon>Fungi</taxon>
        <taxon>Dikarya</taxon>
        <taxon>Ascomycota</taxon>
        <taxon>Pezizomycotina</taxon>
        <taxon>Sordariomycetes</taxon>
        <taxon>Hypocreomycetidae</taxon>
        <taxon>Hypocreales</taxon>
        <taxon>Clavicipitaceae</taxon>
        <taxon>Conoideocrella</taxon>
    </lineage>
</organism>
<proteinExistence type="predicted"/>
<keyword evidence="2" id="KW-0732">Signal</keyword>
<feature type="region of interest" description="Disordered" evidence="1">
    <location>
        <begin position="149"/>
        <end position="215"/>
    </location>
</feature>
<dbReference type="Proteomes" id="UP001251528">
    <property type="component" value="Unassembled WGS sequence"/>
</dbReference>
<feature type="signal peptide" evidence="2">
    <location>
        <begin position="1"/>
        <end position="20"/>
    </location>
</feature>
<feature type="compositionally biased region" description="Polar residues" evidence="1">
    <location>
        <begin position="199"/>
        <end position="214"/>
    </location>
</feature>
<dbReference type="AlphaFoldDB" id="A0AAJ0CIA5"/>
<gene>
    <name evidence="3" type="ORF">QQS21_009192</name>
</gene>
<dbReference type="EMBL" id="JASWJB010000228">
    <property type="protein sequence ID" value="KAK2593102.1"/>
    <property type="molecule type" value="Genomic_DNA"/>
</dbReference>
<feature type="chain" id="PRO_5042541702" evidence="2">
    <location>
        <begin position="21"/>
        <end position="604"/>
    </location>
</feature>
<evidence type="ECO:0000313" key="3">
    <source>
        <dbReference type="EMBL" id="KAK2593102.1"/>
    </source>
</evidence>
<feature type="compositionally biased region" description="Low complexity" evidence="1">
    <location>
        <begin position="274"/>
        <end position="289"/>
    </location>
</feature>
<feature type="compositionally biased region" description="Low complexity" evidence="1">
    <location>
        <begin position="406"/>
        <end position="420"/>
    </location>
</feature>
<accession>A0AAJ0CIA5</accession>
<feature type="compositionally biased region" description="Low complexity" evidence="1">
    <location>
        <begin position="103"/>
        <end position="117"/>
    </location>
</feature>
<feature type="region of interest" description="Disordered" evidence="1">
    <location>
        <begin position="406"/>
        <end position="435"/>
    </location>
</feature>
<evidence type="ECO:0000313" key="4">
    <source>
        <dbReference type="Proteomes" id="UP001251528"/>
    </source>
</evidence>
<protein>
    <submittedName>
        <fullName evidence="3">Uncharacterized protein</fullName>
    </submittedName>
</protein>
<feature type="region of interest" description="Disordered" evidence="1">
    <location>
        <begin position="96"/>
        <end position="121"/>
    </location>
</feature>